<dbReference type="InterPro" id="IPR051410">
    <property type="entry name" value="Ferric/Cupric_Reductase"/>
</dbReference>
<evidence type="ECO:0000313" key="17">
    <source>
        <dbReference type="Proteomes" id="UP000824596"/>
    </source>
</evidence>
<dbReference type="SFLD" id="SFLDG01168">
    <property type="entry name" value="Ferric_reductase_subgroup_(FRE"/>
    <property type="match status" value="1"/>
</dbReference>
<dbReference type="InterPro" id="IPR013130">
    <property type="entry name" value="Fe3_Rdtase_TM_dom"/>
</dbReference>
<comment type="similarity">
    <text evidence="2">Belongs to the ferric reductase (FRE) family.</text>
</comment>
<evidence type="ECO:0000256" key="7">
    <source>
        <dbReference type="ARBA" id="ARBA00022982"/>
    </source>
</evidence>
<evidence type="ECO:0000256" key="14">
    <source>
        <dbReference type="SAM" id="Phobius"/>
    </source>
</evidence>
<keyword evidence="17" id="KW-1185">Reference proteome</keyword>
<dbReference type="GO" id="GO:0006826">
    <property type="term" value="P:iron ion transport"/>
    <property type="evidence" value="ECO:0007669"/>
    <property type="project" value="TreeGrafter"/>
</dbReference>
<dbReference type="Pfam" id="PF01794">
    <property type="entry name" value="Ferric_reduct"/>
    <property type="match status" value="1"/>
</dbReference>
<feature type="transmembrane region" description="Helical" evidence="14">
    <location>
        <begin position="134"/>
        <end position="152"/>
    </location>
</feature>
<dbReference type="Proteomes" id="UP000824596">
    <property type="component" value="Unassembled WGS sequence"/>
</dbReference>
<feature type="transmembrane region" description="Helical" evidence="14">
    <location>
        <begin position="95"/>
        <end position="114"/>
    </location>
</feature>
<feature type="region of interest" description="Disordered" evidence="13">
    <location>
        <begin position="482"/>
        <end position="510"/>
    </location>
</feature>
<keyword evidence="4" id="KW-0813">Transport</keyword>
<evidence type="ECO:0000256" key="10">
    <source>
        <dbReference type="ARBA" id="ARBA00023065"/>
    </source>
</evidence>
<keyword evidence="9" id="KW-0560">Oxidoreductase</keyword>
<evidence type="ECO:0000256" key="6">
    <source>
        <dbReference type="ARBA" id="ARBA00022692"/>
    </source>
</evidence>
<evidence type="ECO:0000256" key="11">
    <source>
        <dbReference type="ARBA" id="ARBA00023136"/>
    </source>
</evidence>
<sequence length="586" mass="65845">MLHSSRNAGRCSMTAEQCAYKTRYWVFWYEADHRYGLPTTALFLATIIVFAIAHFVSLYAPRGLKNRTAWLRVVSLNRLLAYKSWRIGRWNSQSMGVYLLGAVGLIFFMAMTLGPRPYYWPNTREISFGDSPPIATRAGYMALACLPFLLILGTKANPVTALTGISHEKLNVWHNWIAWAMFALAMIHTFPFIVYHNWKGDIRAQWDTGGVWVTGVIAIIAQAWLTIMSIRWIRNRYYEFFKATHFFFAAVFVVFFFLHCDFRMTSWDYFIAAGVLYSVSWFYSQLKTYLEHGFYHRARLLLVTNRTFKIVVQTSAQWRPGQHVYLRFLTGDMHLLAAHPFTICSTPRARGPSEMVFYIQPRGGLTGRLAKMASKEPNPTIAVLLDGPYGSITNRWFDGFDKTLVVGGGAGAGFTLSLIEYFLQFRAQLESGPELTVVIATRDLGLRDWYLEALAETAARHPLGEAKTAAVSIQIYETGSMGPLERGADLESNGSQKTEEPSVEGKESQLDRSGVFDVRFFKGRPDIKSLSEKLTTQEGASVGLVACGPSSMVYDLGHAAAVAQQGILGGGTGAREVWFHKESFSI</sequence>
<dbReference type="RefSeq" id="XP_044719336.1">
    <property type="nucleotide sequence ID" value="XM_044865374.1"/>
</dbReference>
<evidence type="ECO:0000256" key="12">
    <source>
        <dbReference type="ARBA" id="ARBA00048483"/>
    </source>
</evidence>
<dbReference type="PANTHER" id="PTHR32361">
    <property type="entry name" value="FERRIC/CUPRIC REDUCTASE TRANSMEMBRANE COMPONENT"/>
    <property type="match status" value="1"/>
</dbReference>
<evidence type="ECO:0000256" key="8">
    <source>
        <dbReference type="ARBA" id="ARBA00022989"/>
    </source>
</evidence>
<dbReference type="Gene3D" id="3.40.50.80">
    <property type="entry name" value="Nucleotide-binding domain of ferredoxin-NADP reductase (FNR) module"/>
    <property type="match status" value="1"/>
</dbReference>
<keyword evidence="7" id="KW-0249">Electron transport</keyword>
<evidence type="ECO:0000256" key="4">
    <source>
        <dbReference type="ARBA" id="ARBA00022448"/>
    </source>
</evidence>
<evidence type="ECO:0000256" key="1">
    <source>
        <dbReference type="ARBA" id="ARBA00004651"/>
    </source>
</evidence>
<name>A0A9P8MTM1_9HYPO</name>
<evidence type="ECO:0000256" key="13">
    <source>
        <dbReference type="SAM" id="MobiDB-lite"/>
    </source>
</evidence>
<dbReference type="GO" id="GO:0005886">
    <property type="term" value="C:plasma membrane"/>
    <property type="evidence" value="ECO:0007669"/>
    <property type="project" value="UniProtKB-SubCell"/>
</dbReference>
<dbReference type="GeneID" id="68356032"/>
<keyword evidence="6 14" id="KW-0812">Transmembrane</keyword>
<dbReference type="SUPFAM" id="SSF52343">
    <property type="entry name" value="Ferredoxin reductase-like, C-terminal NADP-linked domain"/>
    <property type="match status" value="1"/>
</dbReference>
<feature type="compositionally biased region" description="Basic and acidic residues" evidence="13">
    <location>
        <begin position="497"/>
        <end position="510"/>
    </location>
</feature>
<evidence type="ECO:0000256" key="3">
    <source>
        <dbReference type="ARBA" id="ARBA00012668"/>
    </source>
</evidence>
<dbReference type="Pfam" id="PF08030">
    <property type="entry name" value="NAD_binding_6"/>
    <property type="match status" value="1"/>
</dbReference>
<dbReference type="EC" id="1.16.1.9" evidence="3"/>
<dbReference type="GO" id="GO:0052851">
    <property type="term" value="F:ferric-chelate reductase (NADPH) activity"/>
    <property type="evidence" value="ECO:0007669"/>
    <property type="project" value="UniProtKB-EC"/>
</dbReference>
<reference evidence="16" key="1">
    <citation type="submission" date="2021-09" db="EMBL/GenBank/DDBJ databases">
        <title>A high-quality genome of the endoparasitic fungus Hirsutella rhossiliensis with a comparison of Hirsutella genomes reveals transposable elements contributing to genome size variation.</title>
        <authorList>
            <person name="Lin R."/>
            <person name="Jiao Y."/>
            <person name="Sun X."/>
            <person name="Ling J."/>
            <person name="Xie B."/>
            <person name="Cheng X."/>
        </authorList>
    </citation>
    <scope>NUCLEOTIDE SEQUENCE</scope>
    <source>
        <strain evidence="16">HR02</strain>
    </source>
</reference>
<comment type="catalytic activity">
    <reaction evidence="12">
        <text>2 a Fe(II)-siderophore + NADP(+) + H(+) = 2 a Fe(III)-siderophore + NADPH</text>
        <dbReference type="Rhea" id="RHEA:28795"/>
        <dbReference type="Rhea" id="RHEA-COMP:11342"/>
        <dbReference type="Rhea" id="RHEA-COMP:11344"/>
        <dbReference type="ChEBI" id="CHEBI:15378"/>
        <dbReference type="ChEBI" id="CHEBI:29033"/>
        <dbReference type="ChEBI" id="CHEBI:29034"/>
        <dbReference type="ChEBI" id="CHEBI:57783"/>
        <dbReference type="ChEBI" id="CHEBI:58349"/>
        <dbReference type="EC" id="1.16.1.9"/>
    </reaction>
</comment>
<dbReference type="GO" id="GO:0006879">
    <property type="term" value="P:intracellular iron ion homeostasis"/>
    <property type="evidence" value="ECO:0007669"/>
    <property type="project" value="TreeGrafter"/>
</dbReference>
<feature type="transmembrane region" description="Helical" evidence="14">
    <location>
        <begin position="35"/>
        <end position="60"/>
    </location>
</feature>
<organism evidence="16 17">
    <name type="scientific">Hirsutella rhossiliensis</name>
    <dbReference type="NCBI Taxonomy" id="111463"/>
    <lineage>
        <taxon>Eukaryota</taxon>
        <taxon>Fungi</taxon>
        <taxon>Dikarya</taxon>
        <taxon>Ascomycota</taxon>
        <taxon>Pezizomycotina</taxon>
        <taxon>Sordariomycetes</taxon>
        <taxon>Hypocreomycetidae</taxon>
        <taxon>Hypocreales</taxon>
        <taxon>Ophiocordycipitaceae</taxon>
        <taxon>Hirsutella</taxon>
    </lineage>
</organism>
<dbReference type="SUPFAM" id="SSF63380">
    <property type="entry name" value="Riboflavin synthase domain-like"/>
    <property type="match status" value="1"/>
</dbReference>
<comment type="subcellular location">
    <subcellularLocation>
        <location evidence="1">Cell membrane</location>
        <topology evidence="1">Multi-pass membrane protein</topology>
    </subcellularLocation>
</comment>
<dbReference type="GO" id="GO:0015677">
    <property type="term" value="P:copper ion import"/>
    <property type="evidence" value="ECO:0007669"/>
    <property type="project" value="TreeGrafter"/>
</dbReference>
<feature type="transmembrane region" description="Helical" evidence="14">
    <location>
        <begin position="240"/>
        <end position="258"/>
    </location>
</feature>
<feature type="transmembrane region" description="Helical" evidence="14">
    <location>
        <begin position="210"/>
        <end position="233"/>
    </location>
</feature>
<dbReference type="SFLD" id="SFLDS00052">
    <property type="entry name" value="Ferric_Reductase_Domain"/>
    <property type="match status" value="1"/>
</dbReference>
<evidence type="ECO:0000256" key="5">
    <source>
        <dbReference type="ARBA" id="ARBA00022475"/>
    </source>
</evidence>
<comment type="caution">
    <text evidence="16">The sequence shown here is derived from an EMBL/GenBank/DDBJ whole genome shotgun (WGS) entry which is preliminary data.</text>
</comment>
<dbReference type="AlphaFoldDB" id="A0A9P8MTM1"/>
<dbReference type="PROSITE" id="PS51384">
    <property type="entry name" value="FAD_FR"/>
    <property type="match status" value="1"/>
</dbReference>
<evidence type="ECO:0000256" key="9">
    <source>
        <dbReference type="ARBA" id="ARBA00023002"/>
    </source>
</evidence>
<keyword evidence="10" id="KW-0406">Ion transport</keyword>
<dbReference type="InterPro" id="IPR013112">
    <property type="entry name" value="FAD-bd_8"/>
</dbReference>
<dbReference type="InterPro" id="IPR017938">
    <property type="entry name" value="Riboflavin_synthase-like_b-brl"/>
</dbReference>
<dbReference type="InterPro" id="IPR039261">
    <property type="entry name" value="FNR_nucleotide-bd"/>
</dbReference>
<feature type="domain" description="FAD-binding FR-type" evidence="15">
    <location>
        <begin position="287"/>
        <end position="395"/>
    </location>
</feature>
<keyword evidence="8 14" id="KW-1133">Transmembrane helix</keyword>
<dbReference type="Pfam" id="PF08022">
    <property type="entry name" value="FAD_binding_8"/>
    <property type="match status" value="1"/>
</dbReference>
<keyword evidence="5" id="KW-1003">Cell membrane</keyword>
<feature type="transmembrane region" description="Helical" evidence="14">
    <location>
        <begin position="173"/>
        <end position="198"/>
    </location>
</feature>
<evidence type="ECO:0000259" key="15">
    <source>
        <dbReference type="PROSITE" id="PS51384"/>
    </source>
</evidence>
<proteinExistence type="inferred from homology"/>
<gene>
    <name evidence="16" type="ORF">HRG_06903</name>
</gene>
<protein>
    <recommendedName>
        <fullName evidence="3">ferric-chelate reductase (NADPH)</fullName>
        <ecNumber evidence="3">1.16.1.9</ecNumber>
    </recommendedName>
</protein>
<evidence type="ECO:0000313" key="16">
    <source>
        <dbReference type="EMBL" id="KAH0961823.1"/>
    </source>
</evidence>
<accession>A0A9P8MTM1</accession>
<dbReference type="InterPro" id="IPR013121">
    <property type="entry name" value="Fe_red_NAD-bd_6"/>
</dbReference>
<dbReference type="EMBL" id="JAIZPD010000007">
    <property type="protein sequence ID" value="KAH0961823.1"/>
    <property type="molecule type" value="Genomic_DNA"/>
</dbReference>
<dbReference type="OrthoDB" id="17725at2759"/>
<evidence type="ECO:0000256" key="2">
    <source>
        <dbReference type="ARBA" id="ARBA00006278"/>
    </source>
</evidence>
<dbReference type="InterPro" id="IPR017927">
    <property type="entry name" value="FAD-bd_FR_type"/>
</dbReference>
<dbReference type="CDD" id="cd06186">
    <property type="entry name" value="NOX_Duox_like_FAD_NADP"/>
    <property type="match status" value="1"/>
</dbReference>
<keyword evidence="11 14" id="KW-0472">Membrane</keyword>